<sequence length="32" mass="3895">MLVEAISWVKYNKKGRFKFLKQPFKNFNTSMI</sequence>
<gene>
    <name evidence="1" type="ORF">SAMN04488023_11563</name>
</gene>
<reference evidence="1 2" key="1">
    <citation type="submission" date="2016-10" db="EMBL/GenBank/DDBJ databases">
        <authorList>
            <person name="de Groot N.N."/>
        </authorList>
    </citation>
    <scope>NUCLEOTIDE SEQUENCE [LARGE SCALE GENOMIC DNA]</scope>
    <source>
        <strain evidence="1 2">DSM 18610</strain>
    </source>
</reference>
<keyword evidence="2" id="KW-1185">Reference proteome</keyword>
<evidence type="ECO:0000313" key="2">
    <source>
        <dbReference type="Proteomes" id="UP000199572"/>
    </source>
</evidence>
<protein>
    <submittedName>
        <fullName evidence="1">Uncharacterized protein</fullName>
    </submittedName>
</protein>
<dbReference type="AlphaFoldDB" id="A0A1H9RPS6"/>
<organism evidence="1 2">
    <name type="scientific">Pedobacter rhizosphaerae</name>
    <dbReference type="NCBI Taxonomy" id="390241"/>
    <lineage>
        <taxon>Bacteria</taxon>
        <taxon>Pseudomonadati</taxon>
        <taxon>Bacteroidota</taxon>
        <taxon>Sphingobacteriia</taxon>
        <taxon>Sphingobacteriales</taxon>
        <taxon>Sphingobacteriaceae</taxon>
        <taxon>Pedobacter</taxon>
    </lineage>
</organism>
<dbReference type="EMBL" id="FOGG01000015">
    <property type="protein sequence ID" value="SER74634.1"/>
    <property type="molecule type" value="Genomic_DNA"/>
</dbReference>
<evidence type="ECO:0000313" key="1">
    <source>
        <dbReference type="EMBL" id="SER74634.1"/>
    </source>
</evidence>
<proteinExistence type="predicted"/>
<dbReference type="Proteomes" id="UP000199572">
    <property type="component" value="Unassembled WGS sequence"/>
</dbReference>
<name>A0A1H9RPS6_9SPHI</name>
<accession>A0A1H9RPS6</accession>